<dbReference type="GO" id="GO:0005524">
    <property type="term" value="F:ATP binding"/>
    <property type="evidence" value="ECO:0007669"/>
    <property type="project" value="InterPro"/>
</dbReference>
<dbReference type="SMART" id="SM00220">
    <property type="entry name" value="S_TKc"/>
    <property type="match status" value="1"/>
</dbReference>
<dbReference type="Pfam" id="PF00069">
    <property type="entry name" value="Pkinase"/>
    <property type="match status" value="1"/>
</dbReference>
<dbReference type="InterPro" id="IPR051681">
    <property type="entry name" value="Ser/Thr_Kinases-Pseudokinases"/>
</dbReference>
<keyword evidence="3" id="KW-0808">Transferase</keyword>
<dbReference type="Proteomes" id="UP000468327">
    <property type="component" value="Unassembled WGS sequence"/>
</dbReference>
<proteinExistence type="predicted"/>
<feature type="compositionally biased region" description="Low complexity" evidence="1">
    <location>
        <begin position="95"/>
        <end position="106"/>
    </location>
</feature>
<dbReference type="Gene3D" id="1.10.510.10">
    <property type="entry name" value="Transferase(Phosphotransferase) domain 1"/>
    <property type="match status" value="1"/>
</dbReference>
<evidence type="ECO:0000313" key="4">
    <source>
        <dbReference type="Proteomes" id="UP000468327"/>
    </source>
</evidence>
<dbReference type="AlphaFoldDB" id="A0A6N8ID74"/>
<sequence>MTADGASAKWRVGMHVHSAHHLDTSAAPQPFLSIELVSRSSRSSVHVCRFSDMLQSRAYCLKTLRADGRYLEHQRSLLARLVAGSRKAASEERGAGAVASRRAANGETASGDTEEKGVTAFGARFAATGVLRDSRLRPSHGKWLYLVSAWAEGAPLSRIITQRARERRPLLLADSLSLLLAVATDLHDLGRCGGSGAALIHQDLKPSNIIVSSSPVERATVIDLDTAFFLGEPTDAVPCGSYGYTAPEGIMRTPGWENENLDVFSFGVVAHEVLTGRWPYPFPPRLRDDLSFWSAYFRGGGVPRVDPCLPDDVRQLVRSCVALDPGLRPSSSELIEQVGRLAALYAGSGASCPLAAAAAPLPTPASTAFPLLDLPPDEPSNSVAQ</sequence>
<evidence type="ECO:0000259" key="2">
    <source>
        <dbReference type="PROSITE" id="PS50011"/>
    </source>
</evidence>
<keyword evidence="3" id="KW-0418">Kinase</keyword>
<reference evidence="3 4" key="1">
    <citation type="submission" date="2019-11" db="EMBL/GenBank/DDBJ databases">
        <title>Whole genome shotgun sequencing (WGS) data from Adlercreutzia equolifaciens ResAG-91, Eggerthella lenta MRI-F36, MRI-F37, MRI-F40, ResAG-49, ResAG-88, ResAG-121, ResAG-145, and Gordonibacter sp. ResAG-5, ResAG-26, ResAG-43, ResAG-50, ResAG-59.</title>
        <authorList>
            <person name="Stoll D.A."/>
            <person name="Danylec N."/>
            <person name="Franz C.M.A.P."/>
            <person name="Huch M."/>
        </authorList>
    </citation>
    <scope>NUCLEOTIDE SEQUENCE [LARGE SCALE GENOMIC DNA]</scope>
    <source>
        <strain evidence="3 4">ResAG-59</strain>
    </source>
</reference>
<accession>A0A6N8ID74</accession>
<name>A0A6N8ID74_9ACTN</name>
<feature type="domain" description="Protein kinase" evidence="2">
    <location>
        <begin position="31"/>
        <end position="344"/>
    </location>
</feature>
<dbReference type="PANTHER" id="PTHR44329">
    <property type="entry name" value="SERINE/THREONINE-PROTEIN KINASE TNNI3K-RELATED"/>
    <property type="match status" value="1"/>
</dbReference>
<dbReference type="GO" id="GO:0004674">
    <property type="term" value="F:protein serine/threonine kinase activity"/>
    <property type="evidence" value="ECO:0007669"/>
    <property type="project" value="TreeGrafter"/>
</dbReference>
<dbReference type="PROSITE" id="PS50011">
    <property type="entry name" value="PROTEIN_KINASE_DOM"/>
    <property type="match status" value="1"/>
</dbReference>
<keyword evidence="4" id="KW-1185">Reference proteome</keyword>
<feature type="region of interest" description="Disordered" evidence="1">
    <location>
        <begin position="92"/>
        <end position="114"/>
    </location>
</feature>
<organism evidence="3 4">
    <name type="scientific">Gordonibacter urolithinfaciens</name>
    <dbReference type="NCBI Taxonomy" id="1335613"/>
    <lineage>
        <taxon>Bacteria</taxon>
        <taxon>Bacillati</taxon>
        <taxon>Actinomycetota</taxon>
        <taxon>Coriobacteriia</taxon>
        <taxon>Eggerthellales</taxon>
        <taxon>Eggerthellaceae</taxon>
        <taxon>Gordonibacter</taxon>
    </lineage>
</organism>
<dbReference type="PROSITE" id="PS00108">
    <property type="entry name" value="PROTEIN_KINASE_ST"/>
    <property type="match status" value="1"/>
</dbReference>
<evidence type="ECO:0000256" key="1">
    <source>
        <dbReference type="SAM" id="MobiDB-lite"/>
    </source>
</evidence>
<dbReference type="EMBL" id="WPOC01000001">
    <property type="protein sequence ID" value="MVN13864.1"/>
    <property type="molecule type" value="Genomic_DNA"/>
</dbReference>
<dbReference type="InterPro" id="IPR008271">
    <property type="entry name" value="Ser/Thr_kinase_AS"/>
</dbReference>
<comment type="caution">
    <text evidence="3">The sequence shown here is derived from an EMBL/GenBank/DDBJ whole genome shotgun (WGS) entry which is preliminary data.</text>
</comment>
<gene>
    <name evidence="3" type="ORF">GO738_00580</name>
</gene>
<dbReference type="InterPro" id="IPR000719">
    <property type="entry name" value="Prot_kinase_dom"/>
</dbReference>
<dbReference type="InterPro" id="IPR011009">
    <property type="entry name" value="Kinase-like_dom_sf"/>
</dbReference>
<dbReference type="SUPFAM" id="SSF56112">
    <property type="entry name" value="Protein kinase-like (PK-like)"/>
    <property type="match status" value="1"/>
</dbReference>
<dbReference type="PANTHER" id="PTHR44329:SF289">
    <property type="entry name" value="SERINE_THREONINE-PROTEIN KINASE VIK"/>
    <property type="match status" value="1"/>
</dbReference>
<evidence type="ECO:0000313" key="3">
    <source>
        <dbReference type="EMBL" id="MVN13864.1"/>
    </source>
</evidence>
<protein>
    <submittedName>
        <fullName evidence="3">Protein kinase</fullName>
    </submittedName>
</protein>